<feature type="region of interest" description="Disordered" evidence="1">
    <location>
        <begin position="35"/>
        <end position="59"/>
    </location>
</feature>
<protein>
    <submittedName>
        <fullName evidence="2">Uncharacterized protein</fullName>
    </submittedName>
</protein>
<proteinExistence type="predicted"/>
<evidence type="ECO:0000256" key="1">
    <source>
        <dbReference type="SAM" id="MobiDB-lite"/>
    </source>
</evidence>
<comment type="caution">
    <text evidence="2">The sequence shown here is derived from an EMBL/GenBank/DDBJ whole genome shotgun (WGS) entry which is preliminary data.</text>
</comment>
<gene>
    <name evidence="2" type="ORF">E2562_000854</name>
</gene>
<evidence type="ECO:0000313" key="3">
    <source>
        <dbReference type="Proteomes" id="UP000479710"/>
    </source>
</evidence>
<dbReference type="Proteomes" id="UP000479710">
    <property type="component" value="Unassembled WGS sequence"/>
</dbReference>
<name>A0A6G1CYQ0_9ORYZ</name>
<reference evidence="2 3" key="1">
    <citation type="submission" date="2019-11" db="EMBL/GenBank/DDBJ databases">
        <title>Whole genome sequence of Oryza granulata.</title>
        <authorList>
            <person name="Li W."/>
        </authorList>
    </citation>
    <scope>NUCLEOTIDE SEQUENCE [LARGE SCALE GENOMIC DNA]</scope>
    <source>
        <strain evidence="3">cv. Menghai</strain>
        <tissue evidence="2">Leaf</tissue>
    </source>
</reference>
<dbReference type="AlphaFoldDB" id="A0A6G1CYQ0"/>
<evidence type="ECO:0000313" key="2">
    <source>
        <dbReference type="EMBL" id="KAF0905044.1"/>
    </source>
</evidence>
<sequence>MVTTLGSLAPAASTIPDYHLFLWNASTISHEESTWSSFSEGRGGHGRRLVEPSLETRWT</sequence>
<dbReference type="EMBL" id="SPHZ02000007">
    <property type="protein sequence ID" value="KAF0905044.1"/>
    <property type="molecule type" value="Genomic_DNA"/>
</dbReference>
<accession>A0A6G1CYQ0</accession>
<keyword evidence="3" id="KW-1185">Reference proteome</keyword>
<organism evidence="2 3">
    <name type="scientific">Oryza meyeriana var. granulata</name>
    <dbReference type="NCBI Taxonomy" id="110450"/>
    <lineage>
        <taxon>Eukaryota</taxon>
        <taxon>Viridiplantae</taxon>
        <taxon>Streptophyta</taxon>
        <taxon>Embryophyta</taxon>
        <taxon>Tracheophyta</taxon>
        <taxon>Spermatophyta</taxon>
        <taxon>Magnoliopsida</taxon>
        <taxon>Liliopsida</taxon>
        <taxon>Poales</taxon>
        <taxon>Poaceae</taxon>
        <taxon>BOP clade</taxon>
        <taxon>Oryzoideae</taxon>
        <taxon>Oryzeae</taxon>
        <taxon>Oryzinae</taxon>
        <taxon>Oryza</taxon>
        <taxon>Oryza meyeriana</taxon>
    </lineage>
</organism>